<reference evidence="12" key="1">
    <citation type="submission" date="2025-08" db="UniProtKB">
        <authorList>
            <consortium name="RefSeq"/>
        </authorList>
    </citation>
    <scope>IDENTIFICATION</scope>
</reference>
<proteinExistence type="inferred from homology"/>
<comment type="cofactor">
    <cofactor evidence="1 8">
        <name>heme</name>
        <dbReference type="ChEBI" id="CHEBI:30413"/>
    </cofactor>
</comment>
<organism evidence="11 12">
    <name type="scientific">Nelumbo nucifera</name>
    <name type="common">Sacred lotus</name>
    <dbReference type="NCBI Taxonomy" id="4432"/>
    <lineage>
        <taxon>Eukaryota</taxon>
        <taxon>Viridiplantae</taxon>
        <taxon>Streptophyta</taxon>
        <taxon>Embryophyta</taxon>
        <taxon>Tracheophyta</taxon>
        <taxon>Spermatophyta</taxon>
        <taxon>Magnoliopsida</taxon>
        <taxon>Proteales</taxon>
        <taxon>Nelumbonaceae</taxon>
        <taxon>Nelumbo</taxon>
    </lineage>
</organism>
<name>A0A1U7ZZ46_NELNU</name>
<evidence type="ECO:0000256" key="8">
    <source>
        <dbReference type="PIRSR" id="PIRSR602401-1"/>
    </source>
</evidence>
<dbReference type="KEGG" id="nnu:104595104"/>
<dbReference type="SUPFAM" id="SSF48264">
    <property type="entry name" value="Cytochrome P450"/>
    <property type="match status" value="1"/>
</dbReference>
<dbReference type="Proteomes" id="UP000189703">
    <property type="component" value="Unplaced"/>
</dbReference>
<evidence type="ECO:0000256" key="3">
    <source>
        <dbReference type="ARBA" id="ARBA00022617"/>
    </source>
</evidence>
<dbReference type="Gene3D" id="1.10.630.10">
    <property type="entry name" value="Cytochrome P450"/>
    <property type="match status" value="1"/>
</dbReference>
<dbReference type="InterPro" id="IPR036396">
    <property type="entry name" value="Cyt_P450_sf"/>
</dbReference>
<protein>
    <submittedName>
        <fullName evidence="12">Probable (S)-N-methylcoclaurine 3'-hydroxylase isozyme 2</fullName>
    </submittedName>
</protein>
<accession>A0A1U7ZZ46</accession>
<evidence type="ECO:0000256" key="5">
    <source>
        <dbReference type="ARBA" id="ARBA00023002"/>
    </source>
</evidence>
<keyword evidence="7 9" id="KW-0503">Monooxygenase</keyword>
<dbReference type="InterPro" id="IPR002401">
    <property type="entry name" value="Cyt_P450_E_grp-I"/>
</dbReference>
<dbReference type="GO" id="GO:0004497">
    <property type="term" value="F:monooxygenase activity"/>
    <property type="evidence" value="ECO:0007669"/>
    <property type="project" value="UniProtKB-KW"/>
</dbReference>
<dbReference type="InParanoid" id="A0A1U7ZZ46"/>
<dbReference type="PANTHER" id="PTHR47950">
    <property type="entry name" value="CYTOCHROME P450, FAMILY 76, SUBFAMILY C, POLYPEPTIDE 5-RELATED"/>
    <property type="match status" value="1"/>
</dbReference>
<dbReference type="PRINTS" id="PR00385">
    <property type="entry name" value="P450"/>
</dbReference>
<evidence type="ECO:0000256" key="4">
    <source>
        <dbReference type="ARBA" id="ARBA00022723"/>
    </source>
</evidence>
<dbReference type="InterPro" id="IPR017972">
    <property type="entry name" value="Cyt_P450_CS"/>
</dbReference>
<keyword evidence="6 8" id="KW-0408">Iron</keyword>
<dbReference type="InterPro" id="IPR001128">
    <property type="entry name" value="Cyt_P450"/>
</dbReference>
<dbReference type="OrthoDB" id="1877779at2759"/>
<keyword evidence="3 8" id="KW-0349">Heme</keyword>
<dbReference type="PANTHER" id="PTHR47950:SF49">
    <property type="entry name" value="CYTOCHROME P450"/>
    <property type="match status" value="1"/>
</dbReference>
<keyword evidence="10" id="KW-0732">Signal</keyword>
<dbReference type="RefSeq" id="XP_010253989.1">
    <property type="nucleotide sequence ID" value="XM_010255687.2"/>
</dbReference>
<dbReference type="OMA" id="RFVSHPI"/>
<evidence type="ECO:0000256" key="9">
    <source>
        <dbReference type="RuleBase" id="RU000461"/>
    </source>
</evidence>
<dbReference type="PROSITE" id="PS00086">
    <property type="entry name" value="CYTOCHROME_P450"/>
    <property type="match status" value="1"/>
</dbReference>
<dbReference type="Pfam" id="PF00067">
    <property type="entry name" value="p450"/>
    <property type="match status" value="1"/>
</dbReference>
<dbReference type="SMR" id="A0A1U7ZZ46"/>
<dbReference type="GO" id="GO:0016705">
    <property type="term" value="F:oxidoreductase activity, acting on paired donors, with incorporation or reduction of molecular oxygen"/>
    <property type="evidence" value="ECO:0007669"/>
    <property type="project" value="InterPro"/>
</dbReference>
<dbReference type="GO" id="GO:0020037">
    <property type="term" value="F:heme binding"/>
    <property type="evidence" value="ECO:0007669"/>
    <property type="project" value="InterPro"/>
</dbReference>
<keyword evidence="4 8" id="KW-0479">Metal-binding</keyword>
<dbReference type="CDD" id="cd11073">
    <property type="entry name" value="CYP76-like"/>
    <property type="match status" value="1"/>
</dbReference>
<dbReference type="GeneID" id="104595104"/>
<feature type="binding site" description="axial binding residue" evidence="8">
    <location>
        <position position="428"/>
    </location>
    <ligand>
        <name>heme</name>
        <dbReference type="ChEBI" id="CHEBI:30413"/>
    </ligand>
    <ligandPart>
        <name>Fe</name>
        <dbReference type="ChEBI" id="CHEBI:18248"/>
    </ligandPart>
</feature>
<keyword evidence="5 9" id="KW-0560">Oxidoreductase</keyword>
<keyword evidence="11" id="KW-1185">Reference proteome</keyword>
<dbReference type="AlphaFoldDB" id="A0A1U7ZZ46"/>
<evidence type="ECO:0000313" key="11">
    <source>
        <dbReference type="Proteomes" id="UP000189703"/>
    </source>
</evidence>
<dbReference type="FunFam" id="1.10.630.10:FF:000126">
    <property type="entry name" value="Predicted protein"/>
    <property type="match status" value="1"/>
</dbReference>
<evidence type="ECO:0000256" key="6">
    <source>
        <dbReference type="ARBA" id="ARBA00023004"/>
    </source>
</evidence>
<evidence type="ECO:0000256" key="10">
    <source>
        <dbReference type="SAM" id="SignalP"/>
    </source>
</evidence>
<dbReference type="PRINTS" id="PR00463">
    <property type="entry name" value="EP450I"/>
</dbReference>
<dbReference type="GO" id="GO:0005506">
    <property type="term" value="F:iron ion binding"/>
    <property type="evidence" value="ECO:0007669"/>
    <property type="project" value="InterPro"/>
</dbReference>
<gene>
    <name evidence="12" type="primary">LOC104595104</name>
</gene>
<feature type="chain" id="PRO_5010584366" evidence="10">
    <location>
        <begin position="21"/>
        <end position="486"/>
    </location>
</feature>
<feature type="signal peptide" evidence="10">
    <location>
        <begin position="1"/>
        <end position="20"/>
    </location>
</feature>
<dbReference type="eggNOG" id="KOG0156">
    <property type="taxonomic scope" value="Eukaryota"/>
</dbReference>
<comment type="similarity">
    <text evidence="2 9">Belongs to the cytochrome P450 family.</text>
</comment>
<evidence type="ECO:0000256" key="1">
    <source>
        <dbReference type="ARBA" id="ARBA00001971"/>
    </source>
</evidence>
<evidence type="ECO:0000256" key="2">
    <source>
        <dbReference type="ARBA" id="ARBA00010617"/>
    </source>
</evidence>
<evidence type="ECO:0000256" key="7">
    <source>
        <dbReference type="ARBA" id="ARBA00023033"/>
    </source>
</evidence>
<sequence>MALLALFILFLLSILSLVLFLKPSSKKLPPGPFSWPIIGTQLPSPTMKPNLELFKLAQRYGPLMLFRFGFENVVVASNHVAAMEVLKNQDRVLSGRFKANSVRVKGYIEYSMVWADCTDYWKMVRKILRTELFSTKMLDVHAHVREEKVSELMKFLRRKEGEEVNFVDVIFGCILNMLGALIYSKDVYDFEDKTDINLGMKGMIRQLMILAATPNIADLYPIFFDGSDFQGLRKESAACVKRMSESWAAIINERRKNNDHTKNDLLQVLLDSGFSDPQIDAIFLETFGPGSDTSASTIEWALAELLRNPEKLVKLHEELDRVIGRNNTVKDSDLPNLPYLHACVKETLRLHPPVPFLIPHIALESCEVMNYTIPKGSEVLVNLYAIGRDPTTWDNPNSFLPERFLNSEVDYQGNHFQYIPFGAGRRMCPGMSLGTRVVRLILAALVHTFDWSLPGGMHQDELDMADRFGVGFQKETPLVVIPTLRK</sequence>
<evidence type="ECO:0000313" key="12">
    <source>
        <dbReference type="RefSeq" id="XP_010253989.1"/>
    </source>
</evidence>